<sequence length="275" mass="31786">MSKQEIYSDGFQIVSSKRSAKNKQTKVPYKASHFIKEENEINVEKSYQRVLSAVKDLEGSQYNSDVLKAVSTVLNERNISEIVCFGLGHVGECNISRYQLAFLLCLKDSFKPLKVLVHDPIFYVGECELLKGLGLSVIEENNEGSYVICDESITLVYLPHCPKQLTNNFLWSNWDIRLENCILLCNSFASLLVNHPSRMLIEMVPYIYKLSEYLDEIILENSFQYRDIFNDTSVHYIKEGKLSKVDSNFWNKSDKPKYKDTEEFITTQMVEKLNI</sequence>
<dbReference type="KEGG" id="pmac:106716150"/>
<dbReference type="EMBL" id="KQ460973">
    <property type="protein sequence ID" value="KPJ10111.1"/>
    <property type="molecule type" value="Genomic_DNA"/>
</dbReference>
<feature type="domain" description="SRR1-like" evidence="2">
    <location>
        <begin position="74"/>
        <end position="236"/>
    </location>
</feature>
<dbReference type="STRING" id="76193.A0A0N1PH53"/>
<dbReference type="InParanoid" id="A0A0N1PH53"/>
<evidence type="ECO:0000256" key="1">
    <source>
        <dbReference type="ARBA" id="ARBA00009856"/>
    </source>
</evidence>
<dbReference type="OrthoDB" id="551431at2759"/>
<evidence type="ECO:0000259" key="2">
    <source>
        <dbReference type="Pfam" id="PF07985"/>
    </source>
</evidence>
<dbReference type="PANTHER" id="PTHR28626:SF3">
    <property type="entry name" value="SRR1-LIKE PROTEIN"/>
    <property type="match status" value="1"/>
</dbReference>
<dbReference type="GO" id="GO:0005634">
    <property type="term" value="C:nucleus"/>
    <property type="evidence" value="ECO:0007669"/>
    <property type="project" value="TreeGrafter"/>
</dbReference>
<dbReference type="GO" id="GO:0005737">
    <property type="term" value="C:cytoplasm"/>
    <property type="evidence" value="ECO:0007669"/>
    <property type="project" value="TreeGrafter"/>
</dbReference>
<keyword evidence="4" id="KW-1185">Reference proteome</keyword>
<dbReference type="InterPro" id="IPR012942">
    <property type="entry name" value="SRR1-like"/>
</dbReference>
<comment type="similarity">
    <text evidence="1">Belongs to the SRR1 family.</text>
</comment>
<dbReference type="Proteomes" id="UP000053240">
    <property type="component" value="Unassembled WGS sequence"/>
</dbReference>
<dbReference type="Pfam" id="PF07985">
    <property type="entry name" value="SRR1"/>
    <property type="match status" value="1"/>
</dbReference>
<evidence type="ECO:0000313" key="4">
    <source>
        <dbReference type="Proteomes" id="UP000053240"/>
    </source>
</evidence>
<dbReference type="PANTHER" id="PTHR28626">
    <property type="entry name" value="SRR1-LIKE PROTEIN"/>
    <property type="match status" value="1"/>
</dbReference>
<evidence type="ECO:0000313" key="3">
    <source>
        <dbReference type="EMBL" id="KPJ10111.1"/>
    </source>
</evidence>
<dbReference type="InterPro" id="IPR040044">
    <property type="entry name" value="SRR1L"/>
</dbReference>
<dbReference type="AlphaFoldDB" id="A0A0N1PH53"/>
<organism evidence="3 4">
    <name type="scientific">Papilio machaon</name>
    <name type="common">Old World swallowtail butterfly</name>
    <dbReference type="NCBI Taxonomy" id="76193"/>
    <lineage>
        <taxon>Eukaryota</taxon>
        <taxon>Metazoa</taxon>
        <taxon>Ecdysozoa</taxon>
        <taxon>Arthropoda</taxon>
        <taxon>Hexapoda</taxon>
        <taxon>Insecta</taxon>
        <taxon>Pterygota</taxon>
        <taxon>Neoptera</taxon>
        <taxon>Endopterygota</taxon>
        <taxon>Lepidoptera</taxon>
        <taxon>Glossata</taxon>
        <taxon>Ditrysia</taxon>
        <taxon>Papilionoidea</taxon>
        <taxon>Papilionidae</taxon>
        <taxon>Papilioninae</taxon>
        <taxon>Papilio</taxon>
    </lineage>
</organism>
<dbReference type="FunCoup" id="A0A0N1PH53">
    <property type="interactions" value="655"/>
</dbReference>
<gene>
    <name evidence="3" type="ORF">RR48_05746</name>
</gene>
<protein>
    <submittedName>
        <fullName evidence="3">SRR1-like protein</fullName>
    </submittedName>
</protein>
<accession>A0A0N1PH53</accession>
<reference evidence="3 4" key="1">
    <citation type="journal article" date="2015" name="Nat. Commun.">
        <title>Outbred genome sequencing and CRISPR/Cas9 gene editing in butterflies.</title>
        <authorList>
            <person name="Li X."/>
            <person name="Fan D."/>
            <person name="Zhang W."/>
            <person name="Liu G."/>
            <person name="Zhang L."/>
            <person name="Zhao L."/>
            <person name="Fang X."/>
            <person name="Chen L."/>
            <person name="Dong Y."/>
            <person name="Chen Y."/>
            <person name="Ding Y."/>
            <person name="Zhao R."/>
            <person name="Feng M."/>
            <person name="Zhu Y."/>
            <person name="Feng Y."/>
            <person name="Jiang X."/>
            <person name="Zhu D."/>
            <person name="Xiang H."/>
            <person name="Feng X."/>
            <person name="Li S."/>
            <person name="Wang J."/>
            <person name="Zhang G."/>
            <person name="Kronforst M.R."/>
            <person name="Wang W."/>
        </authorList>
    </citation>
    <scope>NUCLEOTIDE SEQUENCE [LARGE SCALE GENOMIC DNA]</scope>
    <source>
        <strain evidence="3">Ya'a_city_454_Pm</strain>
        <tissue evidence="3">Whole body</tissue>
    </source>
</reference>
<proteinExistence type="inferred from homology"/>
<name>A0A0N1PH53_PAPMA</name>